<comment type="caution">
    <text evidence="1">The sequence shown here is derived from an EMBL/GenBank/DDBJ whole genome shotgun (WGS) entry which is preliminary data.</text>
</comment>
<sequence>MSVFVVCENCGRTEEFGDEHAARSSGWAELYIDGVVGPANQSEWNGRCPDCV</sequence>
<dbReference type="AlphaFoldDB" id="A0ABD5U3I9"/>
<organism evidence="1 2">
    <name type="scientific">Halomarina ordinaria</name>
    <dbReference type="NCBI Taxonomy" id="3033939"/>
    <lineage>
        <taxon>Archaea</taxon>
        <taxon>Methanobacteriati</taxon>
        <taxon>Methanobacteriota</taxon>
        <taxon>Stenosarchaea group</taxon>
        <taxon>Halobacteria</taxon>
        <taxon>Halobacteriales</taxon>
        <taxon>Natronomonadaceae</taxon>
        <taxon>Halomarina</taxon>
    </lineage>
</organism>
<dbReference type="Proteomes" id="UP001596406">
    <property type="component" value="Unassembled WGS sequence"/>
</dbReference>
<evidence type="ECO:0000313" key="1">
    <source>
        <dbReference type="EMBL" id="MFC6835042.1"/>
    </source>
</evidence>
<keyword evidence="2" id="KW-1185">Reference proteome</keyword>
<dbReference type="EMBL" id="JBHSXM010000001">
    <property type="protein sequence ID" value="MFC6835042.1"/>
    <property type="molecule type" value="Genomic_DNA"/>
</dbReference>
<dbReference type="RefSeq" id="WP_304446750.1">
    <property type="nucleotide sequence ID" value="NZ_JARRAH010000001.1"/>
</dbReference>
<accession>A0ABD5U3I9</accession>
<reference evidence="1 2" key="1">
    <citation type="journal article" date="2019" name="Int. J. Syst. Evol. Microbiol.">
        <title>The Global Catalogue of Microorganisms (GCM) 10K type strain sequencing project: providing services to taxonomists for standard genome sequencing and annotation.</title>
        <authorList>
            <consortium name="The Broad Institute Genomics Platform"/>
            <consortium name="The Broad Institute Genome Sequencing Center for Infectious Disease"/>
            <person name="Wu L."/>
            <person name="Ma J."/>
        </authorList>
    </citation>
    <scope>NUCLEOTIDE SEQUENCE [LARGE SCALE GENOMIC DNA]</scope>
    <source>
        <strain evidence="1 2">PSRA2</strain>
    </source>
</reference>
<protein>
    <recommendedName>
        <fullName evidence="3">Small CPxCG-related zinc finger protein</fullName>
    </recommendedName>
</protein>
<name>A0ABD5U3I9_9EURY</name>
<proteinExistence type="predicted"/>
<evidence type="ECO:0000313" key="2">
    <source>
        <dbReference type="Proteomes" id="UP001596406"/>
    </source>
</evidence>
<evidence type="ECO:0008006" key="3">
    <source>
        <dbReference type="Google" id="ProtNLM"/>
    </source>
</evidence>
<gene>
    <name evidence="1" type="ORF">ACFQHK_00800</name>
</gene>